<evidence type="ECO:0000313" key="2">
    <source>
        <dbReference type="EMBL" id="KAK3781383.1"/>
    </source>
</evidence>
<dbReference type="EMBL" id="JAWDGP010002624">
    <property type="protein sequence ID" value="KAK3781383.1"/>
    <property type="molecule type" value="Genomic_DNA"/>
</dbReference>
<dbReference type="Proteomes" id="UP001283361">
    <property type="component" value="Unassembled WGS sequence"/>
</dbReference>
<reference evidence="2" key="1">
    <citation type="journal article" date="2023" name="G3 (Bethesda)">
        <title>A reference genome for the long-term kleptoplast-retaining sea slug Elysia crispata morphotype clarki.</title>
        <authorList>
            <person name="Eastman K.E."/>
            <person name="Pendleton A.L."/>
            <person name="Shaikh M.A."/>
            <person name="Suttiyut T."/>
            <person name="Ogas R."/>
            <person name="Tomko P."/>
            <person name="Gavelis G."/>
            <person name="Widhalm J.R."/>
            <person name="Wisecaver J.H."/>
        </authorList>
    </citation>
    <scope>NUCLEOTIDE SEQUENCE</scope>
    <source>
        <strain evidence="2">ECLA1</strain>
    </source>
</reference>
<evidence type="ECO:0000313" key="3">
    <source>
        <dbReference type="Proteomes" id="UP001283361"/>
    </source>
</evidence>
<accession>A0AAE1A5M0</accession>
<sequence length="67" mass="7657">MQSSNSARHHVTTFERSSPGGLTHRTMENFRDSRELSTPPKTDSGKKKKNMHRSASYYKTIPGVYRS</sequence>
<dbReference type="AlphaFoldDB" id="A0AAE1A5M0"/>
<feature type="region of interest" description="Disordered" evidence="1">
    <location>
        <begin position="1"/>
        <end position="67"/>
    </location>
</feature>
<comment type="caution">
    <text evidence="2">The sequence shown here is derived from an EMBL/GenBank/DDBJ whole genome shotgun (WGS) entry which is preliminary data.</text>
</comment>
<gene>
    <name evidence="2" type="ORF">RRG08_019009</name>
</gene>
<keyword evidence="3" id="KW-1185">Reference proteome</keyword>
<evidence type="ECO:0000256" key="1">
    <source>
        <dbReference type="SAM" id="MobiDB-lite"/>
    </source>
</evidence>
<protein>
    <submittedName>
        <fullName evidence="2">Uncharacterized protein</fullName>
    </submittedName>
</protein>
<organism evidence="2 3">
    <name type="scientific">Elysia crispata</name>
    <name type="common">lettuce slug</name>
    <dbReference type="NCBI Taxonomy" id="231223"/>
    <lineage>
        <taxon>Eukaryota</taxon>
        <taxon>Metazoa</taxon>
        <taxon>Spiralia</taxon>
        <taxon>Lophotrochozoa</taxon>
        <taxon>Mollusca</taxon>
        <taxon>Gastropoda</taxon>
        <taxon>Heterobranchia</taxon>
        <taxon>Euthyneura</taxon>
        <taxon>Panpulmonata</taxon>
        <taxon>Sacoglossa</taxon>
        <taxon>Placobranchoidea</taxon>
        <taxon>Plakobranchidae</taxon>
        <taxon>Elysia</taxon>
    </lineage>
</organism>
<proteinExistence type="predicted"/>
<name>A0AAE1A5M0_9GAST</name>
<feature type="compositionally biased region" description="Basic and acidic residues" evidence="1">
    <location>
        <begin position="25"/>
        <end position="35"/>
    </location>
</feature>